<feature type="transmembrane region" description="Helical" evidence="1">
    <location>
        <begin position="645"/>
        <end position="662"/>
    </location>
</feature>
<keyword evidence="1" id="KW-1133">Transmembrane helix</keyword>
<feature type="transmembrane region" description="Helical" evidence="1">
    <location>
        <begin position="599"/>
        <end position="624"/>
    </location>
</feature>
<feature type="transmembrane region" description="Helical" evidence="1">
    <location>
        <begin position="919"/>
        <end position="939"/>
    </location>
</feature>
<feature type="transmembrane region" description="Helical" evidence="1">
    <location>
        <begin position="36"/>
        <end position="57"/>
    </location>
</feature>
<sequence>MNVSGRHSTMIAPAIRDVALSSRSPRPFSMRERLEACTCGLYLVWTISLSVWFLALLEPSLTNNLYWSHYNVSGYGGLLIDLANHELTIARNGSVDLTASDFVVHKMYSQSLVPLAFQSTYARNVLFTELNTLDHVIRSLRNATDTYFVFAQYCWLDFDRRWDVAHTAGRSTRCTQRYTDNAASYIETLVRNINWTGFMAAVSDMWHVAFAVELQQSDEGLEWLADRPVDSLRLGVDDEIAYLMSMGLTRFDLQWQNSAVVAITETLVVENALGIRQPITIKGSPPSFGLWTSEVLFWNFFNDLYMCPFSNVSLIRSAANSCDKMGLPVANYLGVQDSTGDFVRQAGVFFYQLGPFSSVDAYVVKVPRPLLTLYTAFQSKLYQTLWSNRSMLAAFEAIRDISLTLLPPNFAIPGLTFFGGNVLCLHNPATAFPQSMLSFDDACAAPSQFTITASNEAVLFALLVSGATEVTNSMCAFQSTPGCEQTIAQANSLLVQMDLHDNAIPSIPLAQASIPPLQFVQYAQDDSGPWLFLQQPLLTAVPAWSFYGWLAIFDWVQGTREVVRLEGDVTTIVLISEPYPNVALVGHSDTSRSTRDTQMVFYLMIYVSLALATVATVVLTYVILVSAPSTGRNLLQFNRVVGPVWIGRPLLLLRGFMAILLLSTSQVHLTRVDDSDYSKFVIAPRSIFATIVVVGEATWVAYILSDILLVGTSHRLARYTSPAASGLAWLVSVVLETTCPIPLLATLDRQCTALLAASFLSCESGFIRVGAWNRIVVLVLVQGGSTFITWLFGACFFNRSGRRPQPASLLVHGSAQAFLHLRQQSHDDTWHLDSIGCAMGGIILWAFRGQRYSFDIKLWIFVHEGSVTSHRTSGVSFKRPIFDSPTRAVAVQARVFPAESSQADSWPSEKQTWWSRLKVLAGLGYVVLTALGSVSYIALSNVNFANNFFWATFNMTGHHVAMANWFNEQVSLGRNLSLIRLDEPQWGFPDVDFSRIATKISSSVNIPPRFLFETLNTLPIAIRGLRNTNSCSIPWVFTQYCWLDFNRQWSVANSDARQLRCYNDISNGALYLESALRNIDWNIWTSCWGTSFDIAFGNELHKSRVGQNWVTSVQTNTLSVNNEVVYWTNAGIQHYTVQWQNYKTT</sequence>
<feature type="transmembrane region" description="Helical" evidence="1">
    <location>
        <begin position="775"/>
        <end position="797"/>
    </location>
</feature>
<comment type="caution">
    <text evidence="2">The sequence shown here is derived from an EMBL/GenBank/DDBJ whole genome shotgun (WGS) entry which is preliminary data.</text>
</comment>
<name>A0A6A4YKX5_9STRA</name>
<dbReference type="AlphaFoldDB" id="A0A6A4YKX5"/>
<feature type="transmembrane region" description="Helical" evidence="1">
    <location>
        <begin position="682"/>
        <end position="704"/>
    </location>
</feature>
<protein>
    <submittedName>
        <fullName evidence="2">Uncharacterized protein</fullName>
    </submittedName>
</protein>
<accession>A0A6A4YKX5</accession>
<evidence type="ECO:0000313" key="2">
    <source>
        <dbReference type="EMBL" id="KAF0697803.1"/>
    </source>
</evidence>
<dbReference type="EMBL" id="VJMH01005289">
    <property type="protein sequence ID" value="KAF0697803.1"/>
    <property type="molecule type" value="Genomic_DNA"/>
</dbReference>
<keyword evidence="1" id="KW-0472">Membrane</keyword>
<keyword evidence="1" id="KW-0812">Transmembrane</keyword>
<evidence type="ECO:0000256" key="1">
    <source>
        <dbReference type="SAM" id="Phobius"/>
    </source>
</evidence>
<organism evidence="2">
    <name type="scientific">Aphanomyces stellatus</name>
    <dbReference type="NCBI Taxonomy" id="120398"/>
    <lineage>
        <taxon>Eukaryota</taxon>
        <taxon>Sar</taxon>
        <taxon>Stramenopiles</taxon>
        <taxon>Oomycota</taxon>
        <taxon>Saprolegniomycetes</taxon>
        <taxon>Saprolegniales</taxon>
        <taxon>Verrucalvaceae</taxon>
        <taxon>Aphanomyces</taxon>
    </lineage>
</organism>
<proteinExistence type="predicted"/>
<reference evidence="2" key="1">
    <citation type="submission" date="2019-06" db="EMBL/GenBank/DDBJ databases">
        <title>Genomics analysis of Aphanomyces spp. identifies a new class of oomycete effector associated with host adaptation.</title>
        <authorList>
            <person name="Gaulin E."/>
        </authorList>
    </citation>
    <scope>NUCLEOTIDE SEQUENCE</scope>
    <source>
        <strain evidence="2">CBS 578.67</strain>
    </source>
</reference>
<gene>
    <name evidence="2" type="ORF">As57867_011475</name>
</gene>
<feature type="non-terminal residue" evidence="2">
    <location>
        <position position="1145"/>
    </location>
</feature>